<comment type="subcellular location">
    <subcellularLocation>
        <location evidence="1">Secreted</location>
    </subcellularLocation>
</comment>
<comment type="caution">
    <text evidence="7">The sequence shown here is derived from an EMBL/GenBank/DDBJ whole genome shotgun (WGS) entry which is preliminary data.</text>
</comment>
<keyword evidence="4" id="KW-0165">Cleavage on pair of basic residues</keyword>
<accession>A0A8T1S360</accession>
<dbReference type="PROSITE" id="PS00264">
    <property type="entry name" value="NEUROHYPOPHYS_HORM"/>
    <property type="match status" value="1"/>
</dbReference>
<proteinExistence type="inferred from homology"/>
<comment type="similarity">
    <text evidence="2">Belongs to the vasopressin/oxytocin family.</text>
</comment>
<evidence type="ECO:0000256" key="4">
    <source>
        <dbReference type="ARBA" id="ARBA00022685"/>
    </source>
</evidence>
<dbReference type="PRINTS" id="PR00831">
    <property type="entry name" value="NEUROPHYSIN"/>
</dbReference>
<dbReference type="GO" id="GO:0030141">
    <property type="term" value="C:secretory granule"/>
    <property type="evidence" value="ECO:0007669"/>
    <property type="project" value="TreeGrafter"/>
</dbReference>
<dbReference type="GO" id="GO:0005615">
    <property type="term" value="C:extracellular space"/>
    <property type="evidence" value="ECO:0007669"/>
    <property type="project" value="TreeGrafter"/>
</dbReference>
<reference evidence="7 8" key="1">
    <citation type="journal article" date="2020" name="G3 (Bethesda)">
        <title>Draft Genome of the Common Snapping Turtle, Chelydra serpentina, a Model for Phenotypic Plasticity in Reptiles.</title>
        <authorList>
            <person name="Das D."/>
            <person name="Singh S.K."/>
            <person name="Bierstedt J."/>
            <person name="Erickson A."/>
            <person name="Galli G.L.J."/>
            <person name="Crossley D.A. 2nd"/>
            <person name="Rhen T."/>
        </authorList>
    </citation>
    <scope>NUCLEOTIDE SEQUENCE [LARGE SCALE GENOMIC DNA]</scope>
    <source>
        <strain evidence="7">KW</strain>
    </source>
</reference>
<evidence type="ECO:0000256" key="5">
    <source>
        <dbReference type="ARBA" id="ARBA00022815"/>
    </source>
</evidence>
<evidence type="ECO:0000256" key="1">
    <source>
        <dbReference type="ARBA" id="ARBA00004613"/>
    </source>
</evidence>
<protein>
    <submittedName>
        <fullName evidence="7">Vasotocin-neurophysin VT-like</fullName>
    </submittedName>
</protein>
<dbReference type="InterPro" id="IPR036387">
    <property type="entry name" value="Neurhyp_horm_dom_sf"/>
</dbReference>
<dbReference type="PANTHER" id="PTHR11681">
    <property type="entry name" value="NEUROPHYSIN"/>
    <property type="match status" value="1"/>
</dbReference>
<dbReference type="Pfam" id="PF00220">
    <property type="entry name" value="Hormone_4"/>
    <property type="match status" value="1"/>
</dbReference>
<evidence type="ECO:0000313" key="8">
    <source>
        <dbReference type="Proteomes" id="UP000765507"/>
    </source>
</evidence>
<dbReference type="Gene3D" id="2.60.9.10">
    <property type="entry name" value="Neurohypophysial hormone domain"/>
    <property type="match status" value="1"/>
</dbReference>
<keyword evidence="6" id="KW-1015">Disulfide bond</keyword>
<name>A0A8T1S360_CHESE</name>
<feature type="non-terminal residue" evidence="7">
    <location>
        <position position="1"/>
    </location>
</feature>
<dbReference type="OrthoDB" id="10056056at2759"/>
<dbReference type="Proteomes" id="UP000765507">
    <property type="component" value="Unassembled WGS sequence"/>
</dbReference>
<sequence length="183" mass="20030">HRGNDFSYTGYNVPNRWEWLGLVFSGCSIDISGVTPEWHRACYIQNCPRGGKRALPDTEIRQCIPCGPGNRGNCFGPNICCGEELGCYVGTSETLRCVEENYLPSPCEAGGKACSSGGRCAAPGVCCNDESCTMDTICLDDDSDRSREPSEKNLTVLDGSASDFLLKLMHLANRQQQGKHQFY</sequence>
<dbReference type="EMBL" id="JAHGAV010000881">
    <property type="protein sequence ID" value="KAG6923416.1"/>
    <property type="molecule type" value="Genomic_DNA"/>
</dbReference>
<evidence type="ECO:0000256" key="2">
    <source>
        <dbReference type="ARBA" id="ARBA00007369"/>
    </source>
</evidence>
<gene>
    <name evidence="7" type="ORF">G0U57_020588</name>
</gene>
<keyword evidence="5" id="KW-0027">Amidation</keyword>
<dbReference type="InterPro" id="IPR022423">
    <property type="entry name" value="Neurohypophysial_hormone_CS"/>
</dbReference>
<dbReference type="SUPFAM" id="SSF49606">
    <property type="entry name" value="Neurophysin II"/>
    <property type="match status" value="1"/>
</dbReference>
<dbReference type="SMART" id="SM00003">
    <property type="entry name" value="NH"/>
    <property type="match status" value="1"/>
</dbReference>
<dbReference type="GO" id="GO:0005185">
    <property type="term" value="F:neurohypophyseal hormone activity"/>
    <property type="evidence" value="ECO:0007669"/>
    <property type="project" value="InterPro"/>
</dbReference>
<dbReference type="Pfam" id="PF00184">
    <property type="entry name" value="Hormone_5"/>
    <property type="match status" value="1"/>
</dbReference>
<dbReference type="AlphaFoldDB" id="A0A8T1S360"/>
<dbReference type="PANTHER" id="PTHR11681:SF15">
    <property type="entry name" value="VASOTOCIN-NEUROPHYSIN VT"/>
    <property type="match status" value="1"/>
</dbReference>
<keyword evidence="3" id="KW-0964">Secreted</keyword>
<organism evidence="7 8">
    <name type="scientific">Chelydra serpentina</name>
    <name type="common">Snapping turtle</name>
    <name type="synonym">Testudo serpentina</name>
    <dbReference type="NCBI Taxonomy" id="8475"/>
    <lineage>
        <taxon>Eukaryota</taxon>
        <taxon>Metazoa</taxon>
        <taxon>Chordata</taxon>
        <taxon>Craniata</taxon>
        <taxon>Vertebrata</taxon>
        <taxon>Euteleostomi</taxon>
        <taxon>Archelosauria</taxon>
        <taxon>Testudinata</taxon>
        <taxon>Testudines</taxon>
        <taxon>Cryptodira</taxon>
        <taxon>Durocryptodira</taxon>
        <taxon>Americhelydia</taxon>
        <taxon>Chelydroidea</taxon>
        <taxon>Chelydridae</taxon>
        <taxon>Chelydra</taxon>
    </lineage>
</organism>
<evidence type="ECO:0000256" key="3">
    <source>
        <dbReference type="ARBA" id="ARBA00022525"/>
    </source>
</evidence>
<evidence type="ECO:0000256" key="6">
    <source>
        <dbReference type="ARBA" id="ARBA00023157"/>
    </source>
</evidence>
<evidence type="ECO:0000313" key="7">
    <source>
        <dbReference type="EMBL" id="KAG6923416.1"/>
    </source>
</evidence>
<keyword evidence="8" id="KW-1185">Reference proteome</keyword>
<dbReference type="InterPro" id="IPR000981">
    <property type="entry name" value="Neurhyp_horm"/>
</dbReference>
<dbReference type="FunFam" id="2.60.9.10:FF:000001">
    <property type="entry name" value="oxytocin-neurophysin 1"/>
    <property type="match status" value="1"/>
</dbReference>